<dbReference type="Proteomes" id="UP000199481">
    <property type="component" value="Unassembled WGS sequence"/>
</dbReference>
<organism evidence="1 2">
    <name type="scientific">Carnobacterium viridans</name>
    <dbReference type="NCBI Taxonomy" id="174587"/>
    <lineage>
        <taxon>Bacteria</taxon>
        <taxon>Bacillati</taxon>
        <taxon>Bacillota</taxon>
        <taxon>Bacilli</taxon>
        <taxon>Lactobacillales</taxon>
        <taxon>Carnobacteriaceae</taxon>
        <taxon>Carnobacterium</taxon>
    </lineage>
</organism>
<dbReference type="Pfam" id="PF07247">
    <property type="entry name" value="AATase"/>
    <property type="match status" value="1"/>
</dbReference>
<dbReference type="AlphaFoldDB" id="A0A1H0ZAL6"/>
<dbReference type="RefSeq" id="WP_035020362.1">
    <property type="nucleotide sequence ID" value="NZ_CP084916.1"/>
</dbReference>
<evidence type="ECO:0000313" key="1">
    <source>
        <dbReference type="EMBL" id="SDQ24454.1"/>
    </source>
</evidence>
<protein>
    <submittedName>
        <fullName evidence="1">Alcohol acetyltransferase</fullName>
    </submittedName>
</protein>
<accession>A0A1H0ZAL6</accession>
<keyword evidence="2" id="KW-1185">Reference proteome</keyword>
<dbReference type="PANTHER" id="PTHR28037:SF1">
    <property type="entry name" value="ALCOHOL O-ACETYLTRANSFERASE 1-RELATED"/>
    <property type="match status" value="1"/>
</dbReference>
<evidence type="ECO:0000313" key="2">
    <source>
        <dbReference type="Proteomes" id="UP000199481"/>
    </source>
</evidence>
<proteinExistence type="predicted"/>
<name>A0A1H0ZAL6_9LACT</name>
<reference evidence="2" key="1">
    <citation type="submission" date="2016-10" db="EMBL/GenBank/DDBJ databases">
        <authorList>
            <person name="Varghese N."/>
            <person name="Submissions S."/>
        </authorList>
    </citation>
    <scope>NUCLEOTIDE SEQUENCE [LARGE SCALE GENOMIC DNA]</scope>
    <source>
        <strain evidence="2">MPL-11</strain>
    </source>
</reference>
<dbReference type="PANTHER" id="PTHR28037">
    <property type="entry name" value="ALCOHOL O-ACETYLTRANSFERASE 1-RELATED"/>
    <property type="match status" value="1"/>
</dbReference>
<keyword evidence="1" id="KW-0808">Transferase</keyword>
<sequence length="469" mass="54470">MKRSKRKTWVRLDNASNIFLAAMTDFDTKVFRLSAAMEDSIDPEFLQQALDKTFESYLLYHSVLRRGVFWYYLEESDLKPRVMLDEQPPCSQLYHYDRKELLFRVIYYQNRIHLEVFHALSDGTGALWFFEDLLSEYVLLRYAHPSTELKEENSRSRHLIEQMNTDSFIHYFRQKGQRSYTEATQSAIRKLTGASKTVGKFALRYGKKAIQYETAPEQKDAKKKKVYHVKGKRTIDNRTHVIELEMPVQPVVALAHEQQASLTIYLTALFMEAIRKTDSTVQNGMTIAVSVPVNLRQFYYSNSARNFFSTTRLEYTYDSAEETTLANICKTLKEQLQQQLSPDSLEKRLNNLIAYEFNPFTRVIIRPIKDVVLKAINYFNNRGLTFAMSNLGKVHLPPGIDEKVHQFYFQTSAVRPQFCVISHHNHLSICLNSPFIETTISKQFVRDLTALGIPVTISANKISEINSEE</sequence>
<dbReference type="InterPro" id="IPR052058">
    <property type="entry name" value="Alcohol_O-acetyltransferase"/>
</dbReference>
<dbReference type="InterPro" id="IPR010828">
    <property type="entry name" value="Atf2/Sli1-like"/>
</dbReference>
<dbReference type="EMBL" id="FNJW01000008">
    <property type="protein sequence ID" value="SDQ24454.1"/>
    <property type="molecule type" value="Genomic_DNA"/>
</dbReference>
<gene>
    <name evidence="1" type="ORF">SAMN04487752_1410</name>
</gene>
<dbReference type="GO" id="GO:0016740">
    <property type="term" value="F:transferase activity"/>
    <property type="evidence" value="ECO:0007669"/>
    <property type="project" value="UniProtKB-KW"/>
</dbReference>
<dbReference type="OrthoDB" id="4876345at2"/>